<dbReference type="CDD" id="cd00146">
    <property type="entry name" value="PKD"/>
    <property type="match status" value="1"/>
</dbReference>
<dbReference type="PRINTS" id="PR00723">
    <property type="entry name" value="SUBTILISIN"/>
</dbReference>
<dbReference type="NCBIfam" id="TIGR03501">
    <property type="entry name" value="GlyGly_CTERM"/>
    <property type="match status" value="1"/>
</dbReference>
<dbReference type="Gene3D" id="2.60.40.10">
    <property type="entry name" value="Immunoglobulins"/>
    <property type="match status" value="1"/>
</dbReference>
<keyword evidence="5" id="KW-0732">Signal</keyword>
<comment type="caution">
    <text evidence="10">The sequence shown here is derived from an EMBL/GenBank/DDBJ whole genome shotgun (WGS) entry which is preliminary data.</text>
</comment>
<sequence>MKTPLAIAISTALLSSAALAATPVIKGHTPELTSVKTYNNSKIKTASQQRVIVELEADSIAKAFGNVSELPGNQLQQMRNAPSFESHLKQINAEQNAFVSQLSQKLPGVKVEKRFDTIFNGMTISAAQINLDVLKSIPGVKAIYPEEMYYAQMDASLAVINTDAMWQAVSGMENAGKGVRVAIIDGGIRPENPMFSGEGFEAPADLPTNDYCSTVDSSFCNNKLIVARWSAPTFAVCEDEYLSPLGYGGHGTHVAGSAVGNRVTTEQDGIEVELSGVAPGAYLMSYKALYNGPDCNRGSGSNAMLMEALEYAIEDGADVINNSWGGGAGANPAGSVYKPIFEAAEAAGVVVVSAAGNDGNGAKTIGCPACIESGIAVANSTAGRFFANNFTFGGEDLLAINSNSPVALDEDITAEIRAAAVIDADNFEGCDAFEADSFKDSIALISRGACTFTQKAQNAADAGAVAMVVYNSNDGAPISMFMPDAPLAGVMISKADGASVLESWSEGDEGTIGSEVSRIVDNNFADMINSSSSRGPNGDENVLKPDIAAPGTSILSAASPDADGGDFGFKTGTSMASPHVAGAAAIMKQLKPDWSAVDIKTALMSTAQTDGIKDDDNMSAATPFAMGAGRMDLAAAANAVLTFDKGSIAIDSCVTECTFTRTVHNKSDEATTWTLSAMADGAAVTVMPSTLELEAGASAEFTVKVDTSLSASGDWVFGKVMFTGAAQDAHLPIAVLAKDSSDSNLISTVEVGTELNAAEPFEVKAMVNNSVFEDTVTMQAYVPEGTKLTSADDVDLVTTGASTYGTEVNTELGRIAWTGKLDLPEMTAELASGTSLGGVSIVDLGVTPLACAGGCDETAFTFNVSSFVYNGASYDRITISDNGIIVVGGGETGGTWNNRELPNSIAPNNILAPFWADYDLDGADEGDSGGGSIAIASFTLGGEPYLAVEWNKVQLWDDDSGNTHTFLTWIKLGTEEDIFFTYPELQSIPSNVSIGAENIAGSVGVTYHYNGEGGAVANGDLVQLGSQVGGTIEVTYKVQATENTPTSADSVTLDEDDKAEFNVLDNDTADYKLARTSITDGATTAKAQRLVPVGPAGKLENVAVVDEPTNGTLELGTDGAAVYTPNKDFFGTDSFSYSVEDGSDLPSDKTMVTLTVKNINDAPVLTGNSFNVIEGNSVSVNVASVDADADALEFTWTQTSGSDVTFTQDGSTISFNAPAPGQLTFEVTASDGTVDSEAVSVEVNVSAKPVVNVDDDNGGSMGWLTILLLPLAMLRRKFK</sequence>
<organism evidence="10 11">
    <name type="scientific">Shewanella corallii</name>
    <dbReference type="NCBI Taxonomy" id="560080"/>
    <lineage>
        <taxon>Bacteria</taxon>
        <taxon>Pseudomonadati</taxon>
        <taxon>Pseudomonadota</taxon>
        <taxon>Gammaproteobacteria</taxon>
        <taxon>Alteromonadales</taxon>
        <taxon>Shewanellaceae</taxon>
        <taxon>Shewanella</taxon>
    </lineage>
</organism>
<feature type="domain" description="Subtilisin-like protease fibronectin type-III" evidence="8">
    <location>
        <begin position="647"/>
        <end position="735"/>
    </location>
</feature>
<name>A0ABT0N430_9GAMM</name>
<dbReference type="InterPro" id="IPR045051">
    <property type="entry name" value="SBT"/>
</dbReference>
<proteinExistence type="inferred from homology"/>
<dbReference type="Gene3D" id="3.50.30.30">
    <property type="match status" value="1"/>
</dbReference>
<reference evidence="10 11" key="1">
    <citation type="submission" date="2022-01" db="EMBL/GenBank/DDBJ databases">
        <title>Whole genome-based taxonomy of the Shewanellaceae.</title>
        <authorList>
            <person name="Martin-Rodriguez A.J."/>
        </authorList>
    </citation>
    <scope>NUCLEOTIDE SEQUENCE [LARGE SCALE GENOMIC DNA]</scope>
    <source>
        <strain evidence="10 11">DSM 21332</strain>
    </source>
</reference>
<feature type="chain" id="PRO_5046899989" evidence="5">
    <location>
        <begin position="21"/>
        <end position="1279"/>
    </location>
</feature>
<dbReference type="InterPro" id="IPR036852">
    <property type="entry name" value="Peptidase_S8/S53_dom_sf"/>
</dbReference>
<dbReference type="PROSITE" id="PS00137">
    <property type="entry name" value="SUBTILASE_HIS"/>
    <property type="match status" value="1"/>
</dbReference>
<evidence type="ECO:0000259" key="8">
    <source>
        <dbReference type="Pfam" id="PF17766"/>
    </source>
</evidence>
<evidence type="ECO:0000259" key="7">
    <source>
        <dbReference type="Pfam" id="PF02225"/>
    </source>
</evidence>
<evidence type="ECO:0000256" key="1">
    <source>
        <dbReference type="ARBA" id="ARBA00022670"/>
    </source>
</evidence>
<feature type="signal peptide" evidence="5">
    <location>
        <begin position="1"/>
        <end position="20"/>
    </location>
</feature>
<dbReference type="SUPFAM" id="SSF52025">
    <property type="entry name" value="PA domain"/>
    <property type="match status" value="1"/>
</dbReference>
<dbReference type="InterPro" id="IPR046450">
    <property type="entry name" value="PA_dom_sf"/>
</dbReference>
<dbReference type="InterPro" id="IPR023828">
    <property type="entry name" value="Peptidase_S8_Ser-AS"/>
</dbReference>
<feature type="active site" description="Charge relay system" evidence="4">
    <location>
        <position position="250"/>
    </location>
</feature>
<dbReference type="SUPFAM" id="SSF52743">
    <property type="entry name" value="Subtilisin-like"/>
    <property type="match status" value="1"/>
</dbReference>
<dbReference type="InterPro" id="IPR015500">
    <property type="entry name" value="Peptidase_S8_subtilisin-rel"/>
</dbReference>
<dbReference type="Gene3D" id="2.60.40.2810">
    <property type="match status" value="1"/>
</dbReference>
<dbReference type="Pfam" id="PF17803">
    <property type="entry name" value="Cadherin_4"/>
    <property type="match status" value="1"/>
</dbReference>
<evidence type="ECO:0000259" key="6">
    <source>
        <dbReference type="Pfam" id="PF00082"/>
    </source>
</evidence>
<gene>
    <name evidence="10" type="ORF">L2725_01900</name>
</gene>
<dbReference type="InterPro" id="IPR041469">
    <property type="entry name" value="Subtilisin-like_FN3"/>
</dbReference>
<feature type="active site" description="Charge relay system" evidence="4">
    <location>
        <position position="574"/>
    </location>
</feature>
<dbReference type="Gene3D" id="2.60.40.2310">
    <property type="match status" value="1"/>
</dbReference>
<keyword evidence="2 4" id="KW-0378">Hydrolase</keyword>
<keyword evidence="1 4" id="KW-0645">Protease</keyword>
<dbReference type="InterPro" id="IPR022398">
    <property type="entry name" value="Peptidase_S8_His-AS"/>
</dbReference>
<feature type="active site" description="Charge relay system" evidence="4">
    <location>
        <position position="185"/>
    </location>
</feature>
<dbReference type="PROSITE" id="PS00138">
    <property type="entry name" value="SUBTILASE_SER"/>
    <property type="match status" value="1"/>
</dbReference>
<evidence type="ECO:0000256" key="5">
    <source>
        <dbReference type="SAM" id="SignalP"/>
    </source>
</evidence>
<dbReference type="InterPro" id="IPR003137">
    <property type="entry name" value="PA_domain"/>
</dbReference>
<keyword evidence="3 4" id="KW-0720">Serine protease</keyword>
<dbReference type="InterPro" id="IPR040853">
    <property type="entry name" value="RapA2_cadherin-like"/>
</dbReference>
<dbReference type="Pfam" id="PF17963">
    <property type="entry name" value="Big_9"/>
    <property type="match status" value="1"/>
</dbReference>
<evidence type="ECO:0000256" key="3">
    <source>
        <dbReference type="ARBA" id="ARBA00022825"/>
    </source>
</evidence>
<evidence type="ECO:0000256" key="2">
    <source>
        <dbReference type="ARBA" id="ARBA00022801"/>
    </source>
</evidence>
<evidence type="ECO:0000313" key="10">
    <source>
        <dbReference type="EMBL" id="MCL2912547.1"/>
    </source>
</evidence>
<dbReference type="RefSeq" id="WP_249247371.1">
    <property type="nucleotide sequence ID" value="NZ_JAKIKT010000001.1"/>
</dbReference>
<comment type="similarity">
    <text evidence="4">Belongs to the peptidase S8 family.</text>
</comment>
<dbReference type="PANTHER" id="PTHR10795">
    <property type="entry name" value="PROPROTEIN CONVERTASE SUBTILISIN/KEXIN"/>
    <property type="match status" value="1"/>
</dbReference>
<dbReference type="InterPro" id="IPR020008">
    <property type="entry name" value="GlyGly_CTERM"/>
</dbReference>
<dbReference type="PROSITE" id="PS51892">
    <property type="entry name" value="SUBTILASE"/>
    <property type="match status" value="1"/>
</dbReference>
<dbReference type="InterPro" id="IPR013783">
    <property type="entry name" value="Ig-like_fold"/>
</dbReference>
<accession>A0ABT0N430</accession>
<dbReference type="Pfam" id="PF02225">
    <property type="entry name" value="PA"/>
    <property type="match status" value="1"/>
</dbReference>
<dbReference type="PIRSF" id="PIRSF037898">
    <property type="entry name" value="Subtilisin_rel_Sputw3181_3341"/>
    <property type="match status" value="1"/>
</dbReference>
<evidence type="ECO:0000259" key="9">
    <source>
        <dbReference type="Pfam" id="PF17803"/>
    </source>
</evidence>
<dbReference type="InterPro" id="IPR017312">
    <property type="entry name" value="Subtilisin_Alteromonadales"/>
</dbReference>
<dbReference type="Pfam" id="PF17766">
    <property type="entry name" value="fn3_6"/>
    <property type="match status" value="1"/>
</dbReference>
<evidence type="ECO:0000256" key="4">
    <source>
        <dbReference type="PROSITE-ProRule" id="PRU01240"/>
    </source>
</evidence>
<keyword evidence="11" id="KW-1185">Reference proteome</keyword>
<dbReference type="Gene3D" id="3.40.50.200">
    <property type="entry name" value="Peptidase S8/S53 domain"/>
    <property type="match status" value="1"/>
</dbReference>
<dbReference type="EMBL" id="JAKIKT010000001">
    <property type="protein sequence ID" value="MCL2912547.1"/>
    <property type="molecule type" value="Genomic_DNA"/>
</dbReference>
<dbReference type="InterPro" id="IPR000209">
    <property type="entry name" value="Peptidase_S8/S53_dom"/>
</dbReference>
<feature type="domain" description="Peptidase S8/S53" evidence="6">
    <location>
        <begin position="176"/>
        <end position="620"/>
    </location>
</feature>
<evidence type="ECO:0000313" key="11">
    <source>
        <dbReference type="Proteomes" id="UP001202831"/>
    </source>
</evidence>
<dbReference type="Proteomes" id="UP001202831">
    <property type="component" value="Unassembled WGS sequence"/>
</dbReference>
<dbReference type="Pfam" id="PF00082">
    <property type="entry name" value="Peptidase_S8"/>
    <property type="match status" value="1"/>
</dbReference>
<feature type="domain" description="PA" evidence="7">
    <location>
        <begin position="424"/>
        <end position="499"/>
    </location>
</feature>
<feature type="domain" description="RapA2 cadherin-like" evidence="9">
    <location>
        <begin position="1152"/>
        <end position="1211"/>
    </location>
</feature>
<protein>
    <submittedName>
        <fullName evidence="10">S8 family serine peptidase</fullName>
    </submittedName>
</protein>